<dbReference type="WBParaSite" id="PTRK_0000518300.1">
    <property type="protein sequence ID" value="PTRK_0000518300.1"/>
    <property type="gene ID" value="PTRK_0000518300"/>
</dbReference>
<dbReference type="Proteomes" id="UP000038045">
    <property type="component" value="Unplaced"/>
</dbReference>
<reference evidence="2" key="1">
    <citation type="submission" date="2017-02" db="UniProtKB">
        <authorList>
            <consortium name="WormBaseParasite"/>
        </authorList>
    </citation>
    <scope>IDENTIFICATION</scope>
</reference>
<name>A0A0N4ZCD0_PARTI</name>
<keyword evidence="1" id="KW-1185">Reference proteome</keyword>
<organism evidence="1 2">
    <name type="scientific">Parastrongyloides trichosuri</name>
    <name type="common">Possum-specific nematode worm</name>
    <dbReference type="NCBI Taxonomy" id="131310"/>
    <lineage>
        <taxon>Eukaryota</taxon>
        <taxon>Metazoa</taxon>
        <taxon>Ecdysozoa</taxon>
        <taxon>Nematoda</taxon>
        <taxon>Chromadorea</taxon>
        <taxon>Rhabditida</taxon>
        <taxon>Tylenchina</taxon>
        <taxon>Panagrolaimomorpha</taxon>
        <taxon>Strongyloidoidea</taxon>
        <taxon>Strongyloididae</taxon>
        <taxon>Parastrongyloides</taxon>
    </lineage>
</organism>
<sequence>MWIIKYIIFLISYEFGILHQNQKFFVNSQQNDIVQTAGDGARLVGDILKLFVDKQKAAEADSGKIASSNGGNIFSSFNQFTMPPSLSKTENGLTTNFDRNNALPQQKNVEPETWKLFAKQMLNMFGPSTTTPPPKINNFFSDTIGKYLNNFGEQNNKEVKPLIPMTISPETQQTLFGNWANLFSGNNDSKNKQKIDTGNGNFDRLVIREKADGGSFFENLVGTKWNERGLQWTDGNIRLVNKKGKDILGSEVSVHDRSIDIPVQQWFNIAENLLGNVGGH</sequence>
<dbReference type="STRING" id="131310.A0A0N4ZCD0"/>
<dbReference type="AlphaFoldDB" id="A0A0N4ZCD0"/>
<evidence type="ECO:0000313" key="1">
    <source>
        <dbReference type="Proteomes" id="UP000038045"/>
    </source>
</evidence>
<proteinExistence type="predicted"/>
<accession>A0A0N4ZCD0</accession>
<protein>
    <submittedName>
        <fullName evidence="2">Uncharacterized protein</fullName>
    </submittedName>
</protein>
<evidence type="ECO:0000313" key="2">
    <source>
        <dbReference type="WBParaSite" id="PTRK_0000518300.1"/>
    </source>
</evidence>